<feature type="transmembrane region" description="Helical" evidence="2">
    <location>
        <begin position="132"/>
        <end position="153"/>
    </location>
</feature>
<comment type="caution">
    <text evidence="3">The sequence shown here is derived from an EMBL/GenBank/DDBJ whole genome shotgun (WGS) entry which is preliminary data.</text>
</comment>
<dbReference type="PANTHER" id="PTHR36844">
    <property type="entry name" value="PROTEASE PRSW"/>
    <property type="match status" value="1"/>
</dbReference>
<feature type="transmembrane region" description="Helical" evidence="2">
    <location>
        <begin position="55"/>
        <end position="76"/>
    </location>
</feature>
<dbReference type="GO" id="GO:0008233">
    <property type="term" value="F:peptidase activity"/>
    <property type="evidence" value="ECO:0007669"/>
    <property type="project" value="InterPro"/>
</dbReference>
<feature type="transmembrane region" description="Helical" evidence="2">
    <location>
        <begin position="96"/>
        <end position="120"/>
    </location>
</feature>
<feature type="transmembrane region" description="Helical" evidence="2">
    <location>
        <begin position="20"/>
        <end position="43"/>
    </location>
</feature>
<dbReference type="OrthoDB" id="341682at2"/>
<keyword evidence="4" id="KW-1185">Reference proteome</keyword>
<gene>
    <name evidence="3" type="ORF">EHQ64_03800</name>
</gene>
<feature type="region of interest" description="Disordered" evidence="1">
    <location>
        <begin position="405"/>
        <end position="434"/>
    </location>
</feature>
<dbReference type="AlphaFoldDB" id="A0A4R9KBL3"/>
<keyword evidence="2" id="KW-0812">Transmembrane</keyword>
<feature type="transmembrane region" description="Helical" evidence="2">
    <location>
        <begin position="301"/>
        <end position="322"/>
    </location>
</feature>
<reference evidence="3" key="1">
    <citation type="journal article" date="2019" name="PLoS Negl. Trop. Dis.">
        <title>Revisiting the worldwide diversity of Leptospira species in the environment.</title>
        <authorList>
            <person name="Vincent A.T."/>
            <person name="Schiettekatte O."/>
            <person name="Bourhy P."/>
            <person name="Veyrier F.J."/>
            <person name="Picardeau M."/>
        </authorList>
    </citation>
    <scope>NUCLEOTIDE SEQUENCE [LARGE SCALE GENOMIC DNA]</scope>
    <source>
        <strain evidence="3">201702455</strain>
    </source>
</reference>
<dbReference type="RefSeq" id="WP_135648171.1">
    <property type="nucleotide sequence ID" value="NZ_RQGF01000009.1"/>
</dbReference>
<evidence type="ECO:0000256" key="1">
    <source>
        <dbReference type="SAM" id="MobiDB-lite"/>
    </source>
</evidence>
<feature type="transmembrane region" description="Helical" evidence="2">
    <location>
        <begin position="250"/>
        <end position="271"/>
    </location>
</feature>
<accession>A0A4R9KBL3</accession>
<organism evidence="3 4">
    <name type="scientific">Leptospira sarikeiensis</name>
    <dbReference type="NCBI Taxonomy" id="2484943"/>
    <lineage>
        <taxon>Bacteria</taxon>
        <taxon>Pseudomonadati</taxon>
        <taxon>Spirochaetota</taxon>
        <taxon>Spirochaetia</taxon>
        <taxon>Leptospirales</taxon>
        <taxon>Leptospiraceae</taxon>
        <taxon>Leptospira</taxon>
    </lineage>
</organism>
<evidence type="ECO:0000313" key="4">
    <source>
        <dbReference type="Proteomes" id="UP000297762"/>
    </source>
</evidence>
<dbReference type="Proteomes" id="UP000297762">
    <property type="component" value="Unassembled WGS sequence"/>
</dbReference>
<dbReference type="SUPFAM" id="SSF74653">
    <property type="entry name" value="TolA/TonB C-terminal domain"/>
    <property type="match status" value="1"/>
</dbReference>
<evidence type="ECO:0000313" key="3">
    <source>
        <dbReference type="EMBL" id="TGL64124.1"/>
    </source>
</evidence>
<keyword evidence="2" id="KW-1133">Transmembrane helix</keyword>
<dbReference type="Gene3D" id="3.30.1150.10">
    <property type="match status" value="1"/>
</dbReference>
<feature type="transmembrane region" description="Helical" evidence="2">
    <location>
        <begin position="173"/>
        <end position="189"/>
    </location>
</feature>
<feature type="compositionally biased region" description="Basic and acidic residues" evidence="1">
    <location>
        <begin position="416"/>
        <end position="434"/>
    </location>
</feature>
<protein>
    <submittedName>
        <fullName evidence="3">Energy transducer TonB</fullName>
    </submittedName>
</protein>
<proteinExistence type="predicted"/>
<evidence type="ECO:0000256" key="2">
    <source>
        <dbReference type="SAM" id="Phobius"/>
    </source>
</evidence>
<keyword evidence="2" id="KW-0472">Membrane</keyword>
<feature type="transmembrane region" description="Helical" evidence="2">
    <location>
        <begin position="343"/>
        <end position="366"/>
    </location>
</feature>
<name>A0A4R9KBL3_9LEPT</name>
<dbReference type="EMBL" id="RQGF01000009">
    <property type="protein sequence ID" value="TGL64124.1"/>
    <property type="molecule type" value="Genomic_DNA"/>
</dbReference>
<dbReference type="PANTHER" id="PTHR36844:SF1">
    <property type="entry name" value="PROTEASE PRSW"/>
    <property type="match status" value="1"/>
</dbReference>
<dbReference type="Pfam" id="PF13103">
    <property type="entry name" value="TonB_2"/>
    <property type="match status" value="1"/>
</dbReference>
<dbReference type="InterPro" id="IPR026898">
    <property type="entry name" value="PrsW"/>
</dbReference>
<sequence length="560" mass="64284">MKKEISQKEKLVFRGINFLSWASPLSMIGFGIFFPLGVIFLFPKEDRVRRPAFHSILLQVILGTFLFSLEFLFLFFPSLEDFFSRFILVDPSEKSMFGLLVLGLMFFTGLAIFFLQAKFVRKRLKPSEPQPLILNPVLVFLIVLCIVVFTNYLTYSDDFSAKLSTFSTFSESIWIFFVTTIGLVEFFSGKKPFFLFRKPWAWFIKQSKDSFALENENTKAAERKRRNAKIRDIILPGWGHIYTKHVWKGFPILFVYLLGLLLFASFFFSWIEPAMGIRFLASLGLKPGISDKKFFDVASSIWIWITIFGILSLVNLFSGWLLRRSFYNKTPLFGLIPGFENNVALSVLAHLVIIALVLFMPTTIIFQKSENKSRPTEHFQPENHAEFYFIDPNLPDEVKGLNGGVITGTDTPNSNEGEKVPDEKPADEGRVKGEVKRIKGKKLPATYSNYISAKMRTYESFMDYWRSAPQNYSCVVAYTITPDGEVVDVELVEGSSYPEQDRRTLELIENLTPLMPPPGTKGYIRVTELFWNGPLDAKAMPTTMQQELVNMFDGRYMEEL</sequence>